<sequence>MSVSSKFSENYYALLGLSASASALEIRRAYREMSKIYHPDTTKLPQDEAKEKFQQLKEAYNTLNDPMQRQLYDQRQRSALVRHQVYRGNSVSGQQRYSSAYIDATDRPLSTGEVVALLLMALTLVGCLLLAVAIGLTRGEAAFQPPPVPTITPAVEESIPDFQSNVNLPANIKYYWG</sequence>
<dbReference type="PROSITE" id="PS50076">
    <property type="entry name" value="DNAJ_2"/>
    <property type="match status" value="1"/>
</dbReference>
<dbReference type="InterPro" id="IPR051938">
    <property type="entry name" value="Apopto_cytoskel_mod"/>
</dbReference>
<dbReference type="PANTHER" id="PTHR44145">
    <property type="entry name" value="DNAJ HOMOLOG SUBFAMILY A MEMBER 3, MITOCHONDRIAL"/>
    <property type="match status" value="1"/>
</dbReference>
<accession>A0A7C3VIB3</accession>
<dbReference type="Pfam" id="PF00226">
    <property type="entry name" value="DnaJ"/>
    <property type="match status" value="1"/>
</dbReference>
<reference evidence="4" key="1">
    <citation type="journal article" date="2020" name="mSystems">
        <title>Genome- and Community-Level Interaction Insights into Carbon Utilization and Element Cycling Functions of Hydrothermarchaeota in Hydrothermal Sediment.</title>
        <authorList>
            <person name="Zhou Z."/>
            <person name="Liu Y."/>
            <person name="Xu W."/>
            <person name="Pan J."/>
            <person name="Luo Z.H."/>
            <person name="Li M."/>
        </authorList>
    </citation>
    <scope>NUCLEOTIDE SEQUENCE [LARGE SCALE GENOMIC DNA]</scope>
    <source>
        <strain evidence="4">SpSt-374</strain>
    </source>
</reference>
<dbReference type="Gene3D" id="1.10.287.110">
    <property type="entry name" value="DnaJ domain"/>
    <property type="match status" value="1"/>
</dbReference>
<feature type="domain" description="J" evidence="3">
    <location>
        <begin position="10"/>
        <end position="76"/>
    </location>
</feature>
<evidence type="ECO:0000259" key="3">
    <source>
        <dbReference type="PROSITE" id="PS50076"/>
    </source>
</evidence>
<dbReference type="AlphaFoldDB" id="A0A7C3VIB3"/>
<gene>
    <name evidence="4" type="ORF">ENR15_05190</name>
</gene>
<keyword evidence="2" id="KW-0812">Transmembrane</keyword>
<keyword evidence="2" id="KW-0472">Membrane</keyword>
<dbReference type="CDD" id="cd06257">
    <property type="entry name" value="DnaJ"/>
    <property type="match status" value="1"/>
</dbReference>
<dbReference type="SMART" id="SM00271">
    <property type="entry name" value="DnaJ"/>
    <property type="match status" value="1"/>
</dbReference>
<dbReference type="PRINTS" id="PR00625">
    <property type="entry name" value="JDOMAIN"/>
</dbReference>
<keyword evidence="1" id="KW-0143">Chaperone</keyword>
<evidence type="ECO:0000313" key="4">
    <source>
        <dbReference type="EMBL" id="HGG00057.1"/>
    </source>
</evidence>
<feature type="transmembrane region" description="Helical" evidence="2">
    <location>
        <begin position="114"/>
        <end position="136"/>
    </location>
</feature>
<organism evidence="4">
    <name type="scientific">Planktothricoides sp. SpSt-374</name>
    <dbReference type="NCBI Taxonomy" id="2282167"/>
    <lineage>
        <taxon>Bacteria</taxon>
        <taxon>Bacillati</taxon>
        <taxon>Cyanobacteriota</taxon>
        <taxon>Cyanophyceae</taxon>
        <taxon>Oscillatoriophycideae</taxon>
        <taxon>Oscillatoriales</taxon>
        <taxon>Oscillatoriaceae</taxon>
        <taxon>Planktothricoides</taxon>
    </lineage>
</organism>
<dbReference type="EMBL" id="DSPX01000047">
    <property type="protein sequence ID" value="HGG00057.1"/>
    <property type="molecule type" value="Genomic_DNA"/>
</dbReference>
<evidence type="ECO:0000256" key="2">
    <source>
        <dbReference type="SAM" id="Phobius"/>
    </source>
</evidence>
<dbReference type="PANTHER" id="PTHR44145:SF3">
    <property type="entry name" value="DNAJ HOMOLOG SUBFAMILY A MEMBER 3, MITOCHONDRIAL"/>
    <property type="match status" value="1"/>
</dbReference>
<keyword evidence="2" id="KW-1133">Transmembrane helix</keyword>
<dbReference type="InterPro" id="IPR018253">
    <property type="entry name" value="DnaJ_domain_CS"/>
</dbReference>
<protein>
    <submittedName>
        <fullName evidence="4">J domain-containing protein</fullName>
    </submittedName>
</protein>
<comment type="caution">
    <text evidence="4">The sequence shown here is derived from an EMBL/GenBank/DDBJ whole genome shotgun (WGS) entry which is preliminary data.</text>
</comment>
<name>A0A7C3VIB3_9CYAN</name>
<evidence type="ECO:0000256" key="1">
    <source>
        <dbReference type="ARBA" id="ARBA00023186"/>
    </source>
</evidence>
<dbReference type="SUPFAM" id="SSF46565">
    <property type="entry name" value="Chaperone J-domain"/>
    <property type="match status" value="1"/>
</dbReference>
<dbReference type="PROSITE" id="PS00636">
    <property type="entry name" value="DNAJ_1"/>
    <property type="match status" value="1"/>
</dbReference>
<dbReference type="InterPro" id="IPR001623">
    <property type="entry name" value="DnaJ_domain"/>
</dbReference>
<proteinExistence type="predicted"/>
<dbReference type="InterPro" id="IPR036869">
    <property type="entry name" value="J_dom_sf"/>
</dbReference>